<dbReference type="OrthoDB" id="4492694at2759"/>
<name>A0A232LVF4_9EURO</name>
<organism evidence="1 2">
    <name type="scientific">Elaphomyces granulatus</name>
    <dbReference type="NCBI Taxonomy" id="519963"/>
    <lineage>
        <taxon>Eukaryota</taxon>
        <taxon>Fungi</taxon>
        <taxon>Dikarya</taxon>
        <taxon>Ascomycota</taxon>
        <taxon>Pezizomycotina</taxon>
        <taxon>Eurotiomycetes</taxon>
        <taxon>Eurotiomycetidae</taxon>
        <taxon>Eurotiales</taxon>
        <taxon>Elaphomycetaceae</taxon>
        <taxon>Elaphomyces</taxon>
    </lineage>
</organism>
<protein>
    <submittedName>
        <fullName evidence="1">Uncharacterized protein</fullName>
    </submittedName>
</protein>
<dbReference type="PANTHER" id="PTHR31252:SF11">
    <property type="entry name" value="DUF4419 DOMAIN-CONTAINING PROTEIN"/>
    <property type="match status" value="1"/>
</dbReference>
<sequence>SDWDKLLTRIELLPKLGQEPGQWYRLLKPVLTRFVRTFDSPESSEIKDFWQNIAHYHSGGSGPTYLSGWITAFCFWDWKGGCLFRPRCGAHLTVLDGVQYHRVDTNDVPPGSVSVPVKLNDNGKEYDTIMVAGSVGIKATSSRGIFTALDTVQPESGWWMYEKKKE</sequence>
<dbReference type="AlphaFoldDB" id="A0A232LVF4"/>
<feature type="non-terminal residue" evidence="1">
    <location>
        <position position="1"/>
    </location>
</feature>
<evidence type="ECO:0000313" key="2">
    <source>
        <dbReference type="Proteomes" id="UP000243515"/>
    </source>
</evidence>
<reference evidence="1 2" key="1">
    <citation type="journal article" date="2015" name="Environ. Microbiol.">
        <title>Metagenome sequence of Elaphomyces granulatus from sporocarp tissue reveals Ascomycota ectomycorrhizal fingerprints of genome expansion and a Proteobacteria-rich microbiome.</title>
        <authorList>
            <person name="Quandt C.A."/>
            <person name="Kohler A."/>
            <person name="Hesse C.N."/>
            <person name="Sharpton T.J."/>
            <person name="Martin F."/>
            <person name="Spatafora J.W."/>
        </authorList>
    </citation>
    <scope>NUCLEOTIDE SEQUENCE [LARGE SCALE GENOMIC DNA]</scope>
    <source>
        <strain evidence="1 2">OSC145934</strain>
    </source>
</reference>
<dbReference type="EMBL" id="NPHW01004285">
    <property type="protein sequence ID" value="OXV08161.1"/>
    <property type="molecule type" value="Genomic_DNA"/>
</dbReference>
<gene>
    <name evidence="1" type="ORF">Egran_04076</name>
</gene>
<proteinExistence type="predicted"/>
<dbReference type="InterPro" id="IPR025533">
    <property type="entry name" value="DUF4419"/>
</dbReference>
<evidence type="ECO:0000313" key="1">
    <source>
        <dbReference type="EMBL" id="OXV08161.1"/>
    </source>
</evidence>
<accession>A0A232LVF4</accession>
<dbReference type="Proteomes" id="UP000243515">
    <property type="component" value="Unassembled WGS sequence"/>
</dbReference>
<dbReference type="Pfam" id="PF14388">
    <property type="entry name" value="DUF4419"/>
    <property type="match status" value="1"/>
</dbReference>
<dbReference type="PANTHER" id="PTHR31252">
    <property type="entry name" value="DUF4419 DOMAIN-CONTAINING PROTEIN"/>
    <property type="match status" value="1"/>
</dbReference>
<keyword evidence="2" id="KW-1185">Reference proteome</keyword>
<comment type="caution">
    <text evidence="1">The sequence shown here is derived from an EMBL/GenBank/DDBJ whole genome shotgun (WGS) entry which is preliminary data.</text>
</comment>